<gene>
    <name evidence="1" type="ORF">DSO57_1023355</name>
</gene>
<proteinExistence type="predicted"/>
<dbReference type="EMBL" id="QTSX02007221">
    <property type="protein sequence ID" value="KAJ9049552.1"/>
    <property type="molecule type" value="Genomic_DNA"/>
</dbReference>
<accession>A0ACC2RHI0</accession>
<protein>
    <submittedName>
        <fullName evidence="1">Uncharacterized protein</fullName>
    </submittedName>
</protein>
<evidence type="ECO:0000313" key="2">
    <source>
        <dbReference type="Proteomes" id="UP001165960"/>
    </source>
</evidence>
<organism evidence="1 2">
    <name type="scientific">Entomophthora muscae</name>
    <dbReference type="NCBI Taxonomy" id="34485"/>
    <lineage>
        <taxon>Eukaryota</taxon>
        <taxon>Fungi</taxon>
        <taxon>Fungi incertae sedis</taxon>
        <taxon>Zoopagomycota</taxon>
        <taxon>Entomophthoromycotina</taxon>
        <taxon>Entomophthoromycetes</taxon>
        <taxon>Entomophthorales</taxon>
        <taxon>Entomophthoraceae</taxon>
        <taxon>Entomophthora</taxon>
    </lineage>
</organism>
<reference evidence="1" key="1">
    <citation type="submission" date="2022-04" db="EMBL/GenBank/DDBJ databases">
        <title>Genome of the entomopathogenic fungus Entomophthora muscae.</title>
        <authorList>
            <person name="Elya C."/>
            <person name="Lovett B.R."/>
            <person name="Lee E."/>
            <person name="Macias A.M."/>
            <person name="Hajek A.E."/>
            <person name="De Bivort B.L."/>
            <person name="Kasson M.T."/>
            <person name="De Fine Licht H.H."/>
            <person name="Stajich J.E."/>
        </authorList>
    </citation>
    <scope>NUCLEOTIDE SEQUENCE</scope>
    <source>
        <strain evidence="1">Berkeley</strain>
    </source>
</reference>
<name>A0ACC2RHI0_9FUNG</name>
<comment type="caution">
    <text evidence="1">The sequence shown here is derived from an EMBL/GenBank/DDBJ whole genome shotgun (WGS) entry which is preliminary data.</text>
</comment>
<dbReference type="Proteomes" id="UP001165960">
    <property type="component" value="Unassembled WGS sequence"/>
</dbReference>
<keyword evidence="2" id="KW-1185">Reference proteome</keyword>
<evidence type="ECO:0000313" key="1">
    <source>
        <dbReference type="EMBL" id="KAJ9049552.1"/>
    </source>
</evidence>
<sequence>MSKVKFQQMKCFNKEIIAVLLVALLSQSVDAQSEYKKPTPATKPAASTSKQPKAVAGKEASPKEAKSDSKDAQASKPNGGGQLIETFKKCFPNGLDVSYKGDSKYKNATFYWNSRLESPAPAAVVRPKTYSEVKKAVRCSSFYTSVSVRSGGHSYEGYWQGNKDGVVVDLRNLNKVKVDSSKKLVTVQAGALLGNVMAELWKSDKGALPHGLQPTIGMGGMTLGGGFGLLARNYGLLVDQVVSMKMVNAAGNEMTVDRNGKYKDLFFALCGSGGGSYGVVTEFTYKYIKMDRNLTVARYNWVADKKNYTSILGSIMKYYDSNPPNAASHYLNLSPGGSIELGITYSDAKDHKVYTDKLETIVAKPNTKDIRSLDFIDSFQFYAGLAGKPATSTLDDLANTQPEAEQRYFKGRSGFLKKSLDEGTMKRLSDILVAPGQNLFVLIDLWGGAISQKPANSFANRNKYASVQMGATSDAMIPTLDKIYNTLKPSFDGAYQNYMDIKETNYMKSYYPGLETKLMATKTKYDPKDVFRFKQSVPTTSNAGGANGYSKQDA</sequence>